<organism evidence="2 3">
    <name type="scientific">Plutella xylostella</name>
    <name type="common">Diamondback moth</name>
    <name type="synonym">Plutella maculipennis</name>
    <dbReference type="NCBI Taxonomy" id="51655"/>
    <lineage>
        <taxon>Eukaryota</taxon>
        <taxon>Metazoa</taxon>
        <taxon>Ecdysozoa</taxon>
        <taxon>Arthropoda</taxon>
        <taxon>Hexapoda</taxon>
        <taxon>Insecta</taxon>
        <taxon>Pterygota</taxon>
        <taxon>Neoptera</taxon>
        <taxon>Endopterygota</taxon>
        <taxon>Lepidoptera</taxon>
        <taxon>Glossata</taxon>
        <taxon>Ditrysia</taxon>
        <taxon>Yponomeutoidea</taxon>
        <taxon>Plutellidae</taxon>
        <taxon>Plutella</taxon>
    </lineage>
</organism>
<proteinExistence type="predicted"/>
<evidence type="ECO:0000313" key="3">
    <source>
        <dbReference type="Proteomes" id="UP000823941"/>
    </source>
</evidence>
<sequence>MVLEDTLNSIKKLRPPQAPQSVPDDVTSGGPSGRQYYDHCSVIYSRQSTG</sequence>
<dbReference type="Proteomes" id="UP000823941">
    <property type="component" value="Chromosome 21"/>
</dbReference>
<comment type="caution">
    <text evidence="2">The sequence shown here is derived from an EMBL/GenBank/DDBJ whole genome shotgun (WGS) entry which is preliminary data.</text>
</comment>
<evidence type="ECO:0000256" key="1">
    <source>
        <dbReference type="SAM" id="MobiDB-lite"/>
    </source>
</evidence>
<gene>
    <name evidence="2" type="ORF">JYU34_016057</name>
</gene>
<dbReference type="EMBL" id="JAHIBW010000021">
    <property type="protein sequence ID" value="KAG7300437.1"/>
    <property type="molecule type" value="Genomic_DNA"/>
</dbReference>
<accession>A0ABQ7Q5C8</accession>
<reference evidence="2 3" key="1">
    <citation type="submission" date="2021-06" db="EMBL/GenBank/DDBJ databases">
        <title>A haploid diamondback moth (Plutella xylostella L.) genome assembly resolves 31 chromosomes and identifies a diamide resistance mutation.</title>
        <authorList>
            <person name="Ward C.M."/>
            <person name="Perry K.D."/>
            <person name="Baker G."/>
            <person name="Powis K."/>
            <person name="Heckel D.G."/>
            <person name="Baxter S.W."/>
        </authorList>
    </citation>
    <scope>NUCLEOTIDE SEQUENCE [LARGE SCALE GENOMIC DNA]</scope>
    <source>
        <strain evidence="2 3">LV</strain>
        <tissue evidence="2">Single pupa</tissue>
    </source>
</reference>
<keyword evidence="3" id="KW-1185">Reference proteome</keyword>
<name>A0ABQ7Q5C8_PLUXY</name>
<feature type="region of interest" description="Disordered" evidence="1">
    <location>
        <begin position="1"/>
        <end position="40"/>
    </location>
</feature>
<protein>
    <submittedName>
        <fullName evidence="2">Uncharacterized protein</fullName>
    </submittedName>
</protein>
<evidence type="ECO:0000313" key="2">
    <source>
        <dbReference type="EMBL" id="KAG7300437.1"/>
    </source>
</evidence>